<reference evidence="1" key="1">
    <citation type="journal article" date="2015" name="Front. Microbiol.">
        <title>Combining genomic sequencing methods to explore viral diversity and reveal potential virus-host interactions.</title>
        <authorList>
            <person name="Chow C.E."/>
            <person name="Winget D.M."/>
            <person name="White R.A.III."/>
            <person name="Hallam S.J."/>
            <person name="Suttle C.A."/>
        </authorList>
    </citation>
    <scope>NUCLEOTIDE SEQUENCE</scope>
    <source>
        <strain evidence="1">Anoxic3_1</strain>
    </source>
</reference>
<protein>
    <submittedName>
        <fullName evidence="1">Uncharacterized protein</fullName>
    </submittedName>
</protein>
<dbReference type="EMBL" id="KR029577">
    <property type="protein sequence ID" value="AKH45826.1"/>
    <property type="molecule type" value="Genomic_DNA"/>
</dbReference>
<reference evidence="1" key="2">
    <citation type="submission" date="2015-03" db="EMBL/GenBank/DDBJ databases">
        <authorList>
            <person name="Chow C.-E.T."/>
            <person name="Winget D.M."/>
            <person name="White R.A.III."/>
            <person name="Hallam S.J."/>
            <person name="Suttle C.A."/>
        </authorList>
    </citation>
    <scope>NUCLEOTIDE SEQUENCE</scope>
    <source>
        <strain evidence="1">Anoxic3_1</strain>
    </source>
</reference>
<sequence length="55" mass="6086">MPDLRATPCRLVGGSCVPWRIFCALRALRGNAISGLHCRRAPEGDWPGQGRLQIR</sequence>
<organism evidence="1">
    <name type="scientific">uncultured marine virus</name>
    <dbReference type="NCBI Taxonomy" id="186617"/>
    <lineage>
        <taxon>Viruses</taxon>
        <taxon>environmental samples</taxon>
    </lineage>
</organism>
<name>A0A0F7L491_9VIRU</name>
<proteinExistence type="predicted"/>
<accession>A0A0F7L491</accession>
<evidence type="ECO:0000313" key="1">
    <source>
        <dbReference type="EMBL" id="AKH45826.1"/>
    </source>
</evidence>